<evidence type="ECO:0000313" key="6">
    <source>
        <dbReference type="EMBL" id="PXX98805.1"/>
    </source>
</evidence>
<dbReference type="EMBL" id="QFLI01000007">
    <property type="protein sequence ID" value="PXX98805.1"/>
    <property type="molecule type" value="Genomic_DNA"/>
</dbReference>
<dbReference type="PANTHER" id="PTHR42852:SF6">
    <property type="entry name" value="THIOL:DISULFIDE INTERCHANGE PROTEIN DSBE"/>
    <property type="match status" value="1"/>
</dbReference>
<reference evidence="6 7" key="1">
    <citation type="submission" date="2018-05" db="EMBL/GenBank/DDBJ databases">
        <title>Marinifilum breve JC075T sp. nov., a marine bacterium isolated from Yongle Blue Hole in the South China Sea.</title>
        <authorList>
            <person name="Fu T."/>
        </authorList>
    </citation>
    <scope>NUCLEOTIDE SEQUENCE [LARGE SCALE GENOMIC DNA]</scope>
    <source>
        <strain evidence="6 7">JC075</strain>
    </source>
</reference>
<evidence type="ECO:0000256" key="4">
    <source>
        <dbReference type="ARBA" id="ARBA00023284"/>
    </source>
</evidence>
<gene>
    <name evidence="6" type="ORF">DF185_15625</name>
</gene>
<dbReference type="InterPro" id="IPR036249">
    <property type="entry name" value="Thioredoxin-like_sf"/>
</dbReference>
<evidence type="ECO:0000313" key="7">
    <source>
        <dbReference type="Proteomes" id="UP000248079"/>
    </source>
</evidence>
<dbReference type="InterPro" id="IPR013740">
    <property type="entry name" value="Redoxin"/>
</dbReference>
<dbReference type="GO" id="GO:0016491">
    <property type="term" value="F:oxidoreductase activity"/>
    <property type="evidence" value="ECO:0007669"/>
    <property type="project" value="InterPro"/>
</dbReference>
<dbReference type="Proteomes" id="UP000248079">
    <property type="component" value="Unassembled WGS sequence"/>
</dbReference>
<proteinExistence type="predicted"/>
<evidence type="ECO:0000256" key="1">
    <source>
        <dbReference type="ARBA" id="ARBA00004196"/>
    </source>
</evidence>
<organism evidence="6 7">
    <name type="scientific">Marinifilum breve</name>
    <dbReference type="NCBI Taxonomy" id="2184082"/>
    <lineage>
        <taxon>Bacteria</taxon>
        <taxon>Pseudomonadati</taxon>
        <taxon>Bacteroidota</taxon>
        <taxon>Bacteroidia</taxon>
        <taxon>Marinilabiliales</taxon>
        <taxon>Marinifilaceae</taxon>
    </lineage>
</organism>
<dbReference type="GO" id="GO:0030313">
    <property type="term" value="C:cell envelope"/>
    <property type="evidence" value="ECO:0007669"/>
    <property type="project" value="UniProtKB-SubCell"/>
</dbReference>
<comment type="subcellular location">
    <subcellularLocation>
        <location evidence="1">Cell envelope</location>
    </subcellularLocation>
</comment>
<dbReference type="GO" id="GO:0017004">
    <property type="term" value="P:cytochrome complex assembly"/>
    <property type="evidence" value="ECO:0007669"/>
    <property type="project" value="UniProtKB-KW"/>
</dbReference>
<protein>
    <recommendedName>
        <fullName evidence="5">Redoxin domain-containing protein</fullName>
    </recommendedName>
</protein>
<dbReference type="AlphaFoldDB" id="A0A2V3ZXA4"/>
<dbReference type="InterPro" id="IPR050553">
    <property type="entry name" value="Thioredoxin_ResA/DsbE_sf"/>
</dbReference>
<dbReference type="Pfam" id="PF08534">
    <property type="entry name" value="Redoxin"/>
    <property type="match status" value="1"/>
</dbReference>
<evidence type="ECO:0000256" key="2">
    <source>
        <dbReference type="ARBA" id="ARBA00022748"/>
    </source>
</evidence>
<dbReference type="RefSeq" id="WP_110361696.1">
    <property type="nucleotide sequence ID" value="NZ_QFLI01000007.1"/>
</dbReference>
<name>A0A2V3ZXA4_9BACT</name>
<comment type="caution">
    <text evidence="6">The sequence shown here is derived from an EMBL/GenBank/DDBJ whole genome shotgun (WGS) entry which is preliminary data.</text>
</comment>
<dbReference type="SUPFAM" id="SSF52833">
    <property type="entry name" value="Thioredoxin-like"/>
    <property type="match status" value="1"/>
</dbReference>
<keyword evidence="3" id="KW-1015">Disulfide bond</keyword>
<evidence type="ECO:0000259" key="5">
    <source>
        <dbReference type="Pfam" id="PF08534"/>
    </source>
</evidence>
<feature type="domain" description="Redoxin" evidence="5">
    <location>
        <begin position="35"/>
        <end position="168"/>
    </location>
</feature>
<accession>A0A2V3ZXA4</accession>
<keyword evidence="7" id="KW-1185">Reference proteome</keyword>
<dbReference type="PANTHER" id="PTHR42852">
    <property type="entry name" value="THIOL:DISULFIDE INTERCHANGE PROTEIN DSBE"/>
    <property type="match status" value="1"/>
</dbReference>
<keyword evidence="2" id="KW-0201">Cytochrome c-type biogenesis</keyword>
<dbReference type="Gene3D" id="3.40.30.10">
    <property type="entry name" value="Glutaredoxin"/>
    <property type="match status" value="1"/>
</dbReference>
<sequence>MKQIITLILLFYCINQVSSQNLNHTIINDTLNKYQSINEILQLEKFKNKVVYVDIWSTGCVHCIKEFEYAAKLKKQVRNDSIEFLYLCARHYNTRKSNVRNIKNEKLWEKLIHENNLEGTHILMSNECYVDGYRYKFENKYEGNLHWGFPMYMLVDKNGVIVNYDAPRPSQGESLLVEINKLL</sequence>
<evidence type="ECO:0000256" key="3">
    <source>
        <dbReference type="ARBA" id="ARBA00023157"/>
    </source>
</evidence>
<dbReference type="OrthoDB" id="736810at2"/>
<keyword evidence="4" id="KW-0676">Redox-active center</keyword>